<proteinExistence type="predicted"/>
<dbReference type="AlphaFoldDB" id="A0A2J6SDJ6"/>
<evidence type="ECO:0000313" key="4">
    <source>
        <dbReference type="Proteomes" id="UP000235786"/>
    </source>
</evidence>
<accession>A0A2J6SDJ6</accession>
<name>A0A2J6SDJ6_HYAVF</name>
<organism evidence="3 4">
    <name type="scientific">Hyaloscypha variabilis (strain UAMH 11265 / GT02V1 / F)</name>
    <name type="common">Meliniomyces variabilis</name>
    <dbReference type="NCBI Taxonomy" id="1149755"/>
    <lineage>
        <taxon>Eukaryota</taxon>
        <taxon>Fungi</taxon>
        <taxon>Dikarya</taxon>
        <taxon>Ascomycota</taxon>
        <taxon>Pezizomycotina</taxon>
        <taxon>Leotiomycetes</taxon>
        <taxon>Helotiales</taxon>
        <taxon>Hyaloscyphaceae</taxon>
        <taxon>Hyaloscypha</taxon>
        <taxon>Hyaloscypha variabilis</taxon>
    </lineage>
</organism>
<feature type="domain" description="2EXR" evidence="2">
    <location>
        <begin position="57"/>
        <end position="170"/>
    </location>
</feature>
<keyword evidence="4" id="KW-1185">Reference proteome</keyword>
<feature type="region of interest" description="Disordered" evidence="1">
    <location>
        <begin position="12"/>
        <end position="31"/>
    </location>
</feature>
<feature type="compositionally biased region" description="Polar residues" evidence="1">
    <location>
        <begin position="15"/>
        <end position="31"/>
    </location>
</feature>
<evidence type="ECO:0000256" key="1">
    <source>
        <dbReference type="SAM" id="MobiDB-lite"/>
    </source>
</evidence>
<sequence>MDQYLPVYRDPQGRFPSTSHSACSTTPTTNPAIKNDEIPMKPDCAAEVLHSKQLQEFTPFPKLAVELRLKIWKYALPIGPDGQRLLQLATAQIVSNTTAATALQIKPSFLDLAKSTNTTSSYLTFRLLDHNHNVYIKNLALLSTCIESRSVYLRYFTQSVRVGQEGLIRFAKDDIVFIPNIDSTLFPHEFGFEIRGGKKVFEGLQFQKLALPARCYKPLWHVTWLPATKTPLPPSTQNGGQVLEFLMLCKELREIGAVVDACEDAHVWAAQQALSRNAYYFWLLKQRRSLQESLGARDMIRRNWEECEELQGQKLPELCVWDMDGNKKSC</sequence>
<dbReference type="EMBL" id="KZ613937">
    <property type="protein sequence ID" value="PMD48847.1"/>
    <property type="molecule type" value="Genomic_DNA"/>
</dbReference>
<evidence type="ECO:0000313" key="3">
    <source>
        <dbReference type="EMBL" id="PMD48847.1"/>
    </source>
</evidence>
<gene>
    <name evidence="3" type="ORF">L207DRAFT_522173</name>
</gene>
<dbReference type="Pfam" id="PF20150">
    <property type="entry name" value="2EXR"/>
    <property type="match status" value="1"/>
</dbReference>
<dbReference type="Proteomes" id="UP000235786">
    <property type="component" value="Unassembled WGS sequence"/>
</dbReference>
<dbReference type="InterPro" id="IPR045518">
    <property type="entry name" value="2EXR"/>
</dbReference>
<evidence type="ECO:0000259" key="2">
    <source>
        <dbReference type="Pfam" id="PF20150"/>
    </source>
</evidence>
<protein>
    <recommendedName>
        <fullName evidence="2">2EXR domain-containing protein</fullName>
    </recommendedName>
</protein>
<reference evidence="3 4" key="1">
    <citation type="submission" date="2016-04" db="EMBL/GenBank/DDBJ databases">
        <title>A degradative enzymes factory behind the ericoid mycorrhizal symbiosis.</title>
        <authorList>
            <consortium name="DOE Joint Genome Institute"/>
            <person name="Martino E."/>
            <person name="Morin E."/>
            <person name="Grelet G."/>
            <person name="Kuo A."/>
            <person name="Kohler A."/>
            <person name="Daghino S."/>
            <person name="Barry K."/>
            <person name="Choi C."/>
            <person name="Cichocki N."/>
            <person name="Clum A."/>
            <person name="Copeland A."/>
            <person name="Hainaut M."/>
            <person name="Haridas S."/>
            <person name="Labutti K."/>
            <person name="Lindquist E."/>
            <person name="Lipzen A."/>
            <person name="Khouja H.-R."/>
            <person name="Murat C."/>
            <person name="Ohm R."/>
            <person name="Olson A."/>
            <person name="Spatafora J."/>
            <person name="Veneault-Fourrey C."/>
            <person name="Henrissat B."/>
            <person name="Grigoriev I."/>
            <person name="Martin F."/>
            <person name="Perotto S."/>
        </authorList>
    </citation>
    <scope>NUCLEOTIDE SEQUENCE [LARGE SCALE GENOMIC DNA]</scope>
    <source>
        <strain evidence="3 4">F</strain>
    </source>
</reference>
<dbReference type="OrthoDB" id="3536454at2759"/>